<accession>V2RNE9</accession>
<feature type="binding site" evidence="2">
    <location>
        <position position="38"/>
    </location>
    <ligand>
        <name>Zn(2+)</name>
        <dbReference type="ChEBI" id="CHEBI:29105"/>
    </ligand>
</feature>
<evidence type="ECO:0000256" key="2">
    <source>
        <dbReference type="PIRSR" id="PIRSR000808-3"/>
    </source>
</evidence>
<dbReference type="PANTHER" id="PTHR42763:SF1">
    <property type="entry name" value="UDP-GLUCOSE--HEXOSE-1-PHOSPHATE URIDYLYLTRANSFERASE"/>
    <property type="match status" value="1"/>
</dbReference>
<dbReference type="InterPro" id="IPR046322">
    <property type="entry name" value="DUF4931"/>
</dbReference>
<dbReference type="RefSeq" id="WP_023275103.1">
    <property type="nucleotide sequence ID" value="NZ_CP097562.1"/>
</dbReference>
<dbReference type="SUPFAM" id="SSF54197">
    <property type="entry name" value="HIT-like"/>
    <property type="match status" value="2"/>
</dbReference>
<dbReference type="OrthoDB" id="9769064at2"/>
<evidence type="ECO:0000256" key="1">
    <source>
        <dbReference type="PIRSR" id="PIRSR000808-1"/>
    </source>
</evidence>
<reference evidence="3" key="2">
    <citation type="submission" date="2022-05" db="EMBL/GenBank/DDBJ databases">
        <authorList>
            <person name="Proctor A.L."/>
            <person name="Phillips G.J."/>
            <person name="Wannemuehler M.J."/>
        </authorList>
    </citation>
    <scope>NUCLEOTIDE SEQUENCE</scope>
    <source>
        <strain evidence="3">ASF457</strain>
    </source>
</reference>
<reference evidence="3" key="3">
    <citation type="submission" date="2022-06" db="EMBL/GenBank/DDBJ databases">
        <title>Resources to Facilitate Use of the Altered Schaedler Flora (ASF) Mouse Model to Study Microbiome Function.</title>
        <authorList>
            <person name="Proctor A."/>
            <person name="Parvinroo S."/>
            <person name="Richie T."/>
            <person name="Jia X."/>
            <person name="Lee S.T.M."/>
            <person name="Karp P.D."/>
            <person name="Paley S."/>
            <person name="Kostic A.D."/>
            <person name="Pierre J.F."/>
            <person name="Wannemuehler M.J."/>
            <person name="Phillips G.J."/>
        </authorList>
    </citation>
    <scope>NUCLEOTIDE SEQUENCE</scope>
    <source>
        <strain evidence="3">ASF457</strain>
    </source>
</reference>
<gene>
    <name evidence="3" type="ORF">N508_000798</name>
</gene>
<protein>
    <submittedName>
        <fullName evidence="3">Uncharacterized protein</fullName>
    </submittedName>
</protein>
<dbReference type="InterPro" id="IPR053177">
    <property type="entry name" value="ADP-glucose_phosphorylase"/>
</dbReference>
<feature type="binding site" evidence="2">
    <location>
        <position position="160"/>
    </location>
    <ligand>
        <name>Zn(2+)</name>
        <dbReference type="ChEBI" id="CHEBI:29105"/>
    </ligand>
</feature>
<dbReference type="AlphaFoldDB" id="V2RNE9"/>
<dbReference type="KEGG" id="msch:N508_000798"/>
<organism evidence="3 4">
    <name type="scientific">Mucispirillum schaedleri ASF457</name>
    <dbReference type="NCBI Taxonomy" id="1379858"/>
    <lineage>
        <taxon>Bacteria</taxon>
        <taxon>Pseudomonadati</taxon>
        <taxon>Deferribacterota</taxon>
        <taxon>Deferribacteres</taxon>
        <taxon>Deferribacterales</taxon>
        <taxon>Mucispirillaceae</taxon>
        <taxon>Mucispirillum</taxon>
    </lineage>
</organism>
<sequence length="340" mass="38921">MGELRYNPVTKKWAVISPERGTHRNSYITNDTITSMPCPFCDKDGGINKKLRSIFTINLPESSCPALIVTPNKYPVMGIEGSLNRKAYGIYDKMASIGAHEVIIDSFRHGIDISGYTEDELNNLFTAFKCRIADLEKDIRFRYVAAFKNIGAEAGENIHHPHSQILAMSVIPSIVEEYMNKAVDYYKEKERCIYCDIINQEKQCKERIIFENYEFIAFAPYASENPFEISIYPKQHEYCFSNISESSIRQLADITHEIFRRLAQVLACPALTLALRLAPYKNNRPDYNGYMKYLKDAFHWHIDIRPVAAKLTTSSWAANICINPVSPEDAAKHLREVNQL</sequence>
<feature type="binding site" evidence="2">
    <location>
        <position position="41"/>
    </location>
    <ligand>
        <name>Zn(2+)</name>
        <dbReference type="ChEBI" id="CHEBI:29105"/>
    </ligand>
</feature>
<dbReference type="Gene3D" id="3.30.428.10">
    <property type="entry name" value="HIT-like"/>
    <property type="match status" value="2"/>
</dbReference>
<keyword evidence="2" id="KW-0862">Zinc</keyword>
<dbReference type="GO" id="GO:0008270">
    <property type="term" value="F:zinc ion binding"/>
    <property type="evidence" value="ECO:0007669"/>
    <property type="project" value="InterPro"/>
</dbReference>
<dbReference type="GO" id="GO:0006012">
    <property type="term" value="P:galactose metabolic process"/>
    <property type="evidence" value="ECO:0007669"/>
    <property type="project" value="InterPro"/>
</dbReference>
<dbReference type="eggNOG" id="COG1085">
    <property type="taxonomic scope" value="Bacteria"/>
</dbReference>
<reference evidence="3" key="1">
    <citation type="journal article" date="2014" name="Genome Announc.">
        <title>Draft genome sequences of the altered schaedler flora, a defined bacterial community from gnotobiotic mice.</title>
        <authorList>
            <person name="Wannemuehler M.J."/>
            <person name="Overstreet A.M."/>
            <person name="Ward D.V."/>
            <person name="Phillips G.J."/>
        </authorList>
    </citation>
    <scope>NUCLEOTIDE SEQUENCE</scope>
    <source>
        <strain evidence="3">ASF457</strain>
    </source>
</reference>
<dbReference type="PANTHER" id="PTHR42763">
    <property type="entry name" value="ADP-GLUCOSE PHOSPHORYLASE"/>
    <property type="match status" value="1"/>
</dbReference>
<keyword evidence="2" id="KW-0479">Metal-binding</keyword>
<dbReference type="InterPro" id="IPR001937">
    <property type="entry name" value="GalP_UDPtransf1"/>
</dbReference>
<evidence type="ECO:0000313" key="3">
    <source>
        <dbReference type="EMBL" id="USF23731.1"/>
    </source>
</evidence>
<dbReference type="GO" id="GO:0008108">
    <property type="term" value="F:UDP-glucose:hexose-1-phosphate uridylyltransferase activity"/>
    <property type="evidence" value="ECO:0007669"/>
    <property type="project" value="InterPro"/>
</dbReference>
<feature type="active site" description="Tele-UMP-histidine intermediate" evidence="1">
    <location>
        <position position="162"/>
    </location>
</feature>
<dbReference type="Pfam" id="PF16285">
    <property type="entry name" value="DUF4931_N"/>
    <property type="match status" value="1"/>
</dbReference>
<keyword evidence="4" id="KW-1185">Reference proteome</keyword>
<dbReference type="EMBL" id="CP097562">
    <property type="protein sequence ID" value="USF23731.1"/>
    <property type="molecule type" value="Genomic_DNA"/>
</dbReference>
<proteinExistence type="predicted"/>
<feature type="binding site" evidence="2">
    <location>
        <position position="109"/>
    </location>
    <ligand>
        <name>Zn(2+)</name>
        <dbReference type="ChEBI" id="CHEBI:29105"/>
    </ligand>
</feature>
<dbReference type="PIRSF" id="PIRSF000808">
    <property type="entry name" value="GalT"/>
    <property type="match status" value="1"/>
</dbReference>
<name>V2RNE9_9BACT</name>
<comment type="cofactor">
    <cofactor evidence="2">
        <name>Zn(2+)</name>
        <dbReference type="ChEBI" id="CHEBI:29105"/>
    </cofactor>
    <text evidence="2">Binds 1 zinc ion per subunit.</text>
</comment>
<evidence type="ECO:0000313" key="4">
    <source>
        <dbReference type="Proteomes" id="UP000017429"/>
    </source>
</evidence>
<dbReference type="Proteomes" id="UP000017429">
    <property type="component" value="Chromosome"/>
</dbReference>
<dbReference type="InterPro" id="IPR036265">
    <property type="entry name" value="HIT-like_sf"/>
</dbReference>